<organism evidence="2">
    <name type="scientific">Amphimedon queenslandica</name>
    <name type="common">Sponge</name>
    <dbReference type="NCBI Taxonomy" id="400682"/>
    <lineage>
        <taxon>Eukaryota</taxon>
        <taxon>Metazoa</taxon>
        <taxon>Porifera</taxon>
        <taxon>Demospongiae</taxon>
        <taxon>Heteroscleromorpha</taxon>
        <taxon>Haplosclerida</taxon>
        <taxon>Niphatidae</taxon>
        <taxon>Amphimedon</taxon>
    </lineage>
</organism>
<protein>
    <submittedName>
        <fullName evidence="2">Uncharacterized protein</fullName>
    </submittedName>
</protein>
<evidence type="ECO:0000313" key="2">
    <source>
        <dbReference type="EnsemblMetazoa" id="Aqu2.1.39878_001"/>
    </source>
</evidence>
<dbReference type="InParanoid" id="A0A1X7VK96"/>
<dbReference type="AlphaFoldDB" id="A0A1X7VK96"/>
<sequence>MNSIVIITAALLSLLHFSKGYNFYHSYYSGANLFSLNEGCNELLEIKQEEEGGECTSRVNSDLVKALAGCADAMKGINECYKSGAVTAEGLRKIEKLRRVLGQTEVVLANCPNREKDDLTKALDDCTNACSDVIGCNQ</sequence>
<feature type="chain" id="PRO_5012733675" evidence="1">
    <location>
        <begin position="21"/>
        <end position="138"/>
    </location>
</feature>
<dbReference type="EnsemblMetazoa" id="Aqu2.1.39878_001">
    <property type="protein sequence ID" value="Aqu2.1.39878_001"/>
    <property type="gene ID" value="Aqu2.1.39878"/>
</dbReference>
<evidence type="ECO:0000256" key="1">
    <source>
        <dbReference type="SAM" id="SignalP"/>
    </source>
</evidence>
<keyword evidence="1" id="KW-0732">Signal</keyword>
<accession>A0A1X7VK96</accession>
<proteinExistence type="predicted"/>
<name>A0A1X7VK96_AMPQE</name>
<feature type="signal peptide" evidence="1">
    <location>
        <begin position="1"/>
        <end position="20"/>
    </location>
</feature>
<reference evidence="2" key="1">
    <citation type="submission" date="2017-05" db="UniProtKB">
        <authorList>
            <consortium name="EnsemblMetazoa"/>
        </authorList>
    </citation>
    <scope>IDENTIFICATION</scope>
</reference>